<dbReference type="eggNOG" id="ENOG502ZA78">
    <property type="taxonomic scope" value="Bacteria"/>
</dbReference>
<dbReference type="KEGG" id="atm:ANT_00440"/>
<keyword evidence="2" id="KW-1185">Reference proteome</keyword>
<dbReference type="InParanoid" id="E8MYD3"/>
<evidence type="ECO:0000313" key="2">
    <source>
        <dbReference type="Proteomes" id="UP000008922"/>
    </source>
</evidence>
<dbReference type="EMBL" id="AP012029">
    <property type="protein sequence ID" value="BAJ62078.1"/>
    <property type="molecule type" value="Genomic_DNA"/>
</dbReference>
<dbReference type="AlphaFoldDB" id="E8MYD3"/>
<dbReference type="REBASE" id="32145">
    <property type="entry name" value="AthUNI1ORF430P"/>
</dbReference>
<proteinExistence type="predicted"/>
<dbReference type="Proteomes" id="UP000008922">
    <property type="component" value="Chromosome"/>
</dbReference>
<protein>
    <submittedName>
        <fullName evidence="1">Uncharacterized protein</fullName>
    </submittedName>
</protein>
<dbReference type="HOGENOM" id="CLU_730772_0_0_0"/>
<sequence>MHIHATIEGIQYQPFFGRKLNEYDISHLQEALQTDASFLLRFPDSSQVAVSVWVSPKRTRSYPFARVYDTYGFQGKKITLIPVYKDEGFDGERDYLQWDTVSLMSLLGVYVILGFYSHAEKNPHYPNKITRQQMDINFLLEQFHAVMNYRSDALHWNLVQTERLAEIGRLACESYRVISERTGVKMHSFEAVEKRLAVFSAGREKFISFSRRMAQEAQEREFRTVQPKENLKGKKAKITILNYLGGEYHFTCDEVEIHENSLLLMEGKHSRDASLPSLSDIKDGLLKMILYTNLKDVSLNGMKYIPQPVLKLTTGELLHETPQIVETLNILLREARANGFWVMLNENLIGSDER</sequence>
<accession>E8MYD3</accession>
<gene>
    <name evidence="1" type="ordered locus">ANT_00440</name>
</gene>
<dbReference type="OrthoDB" id="490757at2"/>
<organism evidence="1 2">
    <name type="scientific">Anaerolinea thermophila (strain DSM 14523 / JCM 11388 / NBRC 100420 / UNI-1)</name>
    <dbReference type="NCBI Taxonomy" id="926569"/>
    <lineage>
        <taxon>Bacteria</taxon>
        <taxon>Bacillati</taxon>
        <taxon>Chloroflexota</taxon>
        <taxon>Anaerolineae</taxon>
        <taxon>Anaerolineales</taxon>
        <taxon>Anaerolineaceae</taxon>
        <taxon>Anaerolinea</taxon>
    </lineage>
</organism>
<name>E8MYD3_ANATU</name>
<reference evidence="1 2" key="1">
    <citation type="submission" date="2010-12" db="EMBL/GenBank/DDBJ databases">
        <title>Whole genome sequence of Anaerolinea thermophila UNI-1.</title>
        <authorList>
            <person name="Narita-Yamada S."/>
            <person name="Kishi E."/>
            <person name="Watanabe Y."/>
            <person name="Takasaki K."/>
            <person name="Ankai A."/>
            <person name="Oguchi A."/>
            <person name="Fukui S."/>
            <person name="Takahashi M."/>
            <person name="Yashiro I."/>
            <person name="Hosoyama A."/>
            <person name="Sekiguchi Y."/>
            <person name="Hanada S."/>
            <person name="Fujita N."/>
        </authorList>
    </citation>
    <scope>NUCLEOTIDE SEQUENCE [LARGE SCALE GENOMIC DNA]</scope>
    <source>
        <strain evidence="2">DSM 14523 / JCM 11388 / NBRC 100420 / UNI-1</strain>
    </source>
</reference>
<dbReference type="STRING" id="926569.ANT_00440"/>
<evidence type="ECO:0000313" key="1">
    <source>
        <dbReference type="EMBL" id="BAJ62078.1"/>
    </source>
</evidence>